<accession>A0A560EQE9</accession>
<dbReference type="PANTHER" id="PTHR32552:SF81">
    <property type="entry name" value="TONB-DEPENDENT OUTER MEMBRANE RECEPTOR"/>
    <property type="match status" value="1"/>
</dbReference>
<evidence type="ECO:0000256" key="11">
    <source>
        <dbReference type="PROSITE-ProRule" id="PRU01360"/>
    </source>
</evidence>
<keyword evidence="9 11" id="KW-0472">Membrane</keyword>
<evidence type="ECO:0000256" key="13">
    <source>
        <dbReference type="SAM" id="SignalP"/>
    </source>
</evidence>
<keyword evidence="8 12" id="KW-0798">TonB box</keyword>
<dbReference type="GO" id="GO:0006826">
    <property type="term" value="P:iron ion transport"/>
    <property type="evidence" value="ECO:0007669"/>
    <property type="project" value="UniProtKB-KW"/>
</dbReference>
<evidence type="ECO:0000313" key="16">
    <source>
        <dbReference type="EMBL" id="TWB11593.1"/>
    </source>
</evidence>
<feature type="signal peptide" evidence="13">
    <location>
        <begin position="1"/>
        <end position="33"/>
    </location>
</feature>
<evidence type="ECO:0000256" key="5">
    <source>
        <dbReference type="ARBA" id="ARBA00022692"/>
    </source>
</evidence>
<evidence type="ECO:0000256" key="7">
    <source>
        <dbReference type="ARBA" id="ARBA00023065"/>
    </source>
</evidence>
<feature type="chain" id="PRO_5021809440" evidence="13">
    <location>
        <begin position="34"/>
        <end position="733"/>
    </location>
</feature>
<keyword evidence="5 11" id="KW-0812">Transmembrane</keyword>
<keyword evidence="13" id="KW-0732">Signal</keyword>
<evidence type="ECO:0000259" key="15">
    <source>
        <dbReference type="Pfam" id="PF07715"/>
    </source>
</evidence>
<dbReference type="InterPro" id="IPR036942">
    <property type="entry name" value="Beta-barrel_TonB_sf"/>
</dbReference>
<evidence type="ECO:0000256" key="1">
    <source>
        <dbReference type="ARBA" id="ARBA00004571"/>
    </source>
</evidence>
<dbReference type="PROSITE" id="PS52016">
    <property type="entry name" value="TONB_DEPENDENT_REC_3"/>
    <property type="match status" value="1"/>
</dbReference>
<protein>
    <submittedName>
        <fullName evidence="16">Iron complex outermembrane receptor protein</fullName>
    </submittedName>
</protein>
<evidence type="ECO:0000259" key="14">
    <source>
        <dbReference type="Pfam" id="PF00593"/>
    </source>
</evidence>
<dbReference type="RefSeq" id="WP_145754002.1">
    <property type="nucleotide sequence ID" value="NZ_VITN01000029.1"/>
</dbReference>
<dbReference type="OrthoDB" id="9760333at2"/>
<evidence type="ECO:0000256" key="12">
    <source>
        <dbReference type="RuleBase" id="RU003357"/>
    </source>
</evidence>
<name>A0A560EQE9_9PROT</name>
<dbReference type="Pfam" id="PF00593">
    <property type="entry name" value="TonB_dep_Rec_b-barrel"/>
    <property type="match status" value="1"/>
</dbReference>
<keyword evidence="2 11" id="KW-0813">Transport</keyword>
<gene>
    <name evidence="16" type="ORF">FBZ89_12921</name>
</gene>
<dbReference type="PANTHER" id="PTHR32552">
    <property type="entry name" value="FERRICHROME IRON RECEPTOR-RELATED"/>
    <property type="match status" value="1"/>
</dbReference>
<evidence type="ECO:0000256" key="8">
    <source>
        <dbReference type="ARBA" id="ARBA00023077"/>
    </source>
</evidence>
<dbReference type="EMBL" id="VITN01000029">
    <property type="protein sequence ID" value="TWB11593.1"/>
    <property type="molecule type" value="Genomic_DNA"/>
</dbReference>
<dbReference type="Gene3D" id="2.40.170.20">
    <property type="entry name" value="TonB-dependent receptor, beta-barrel domain"/>
    <property type="match status" value="1"/>
</dbReference>
<keyword evidence="16" id="KW-0675">Receptor</keyword>
<organism evidence="16 17">
    <name type="scientific">Nitrospirillum amazonense</name>
    <dbReference type="NCBI Taxonomy" id="28077"/>
    <lineage>
        <taxon>Bacteria</taxon>
        <taxon>Pseudomonadati</taxon>
        <taxon>Pseudomonadota</taxon>
        <taxon>Alphaproteobacteria</taxon>
        <taxon>Rhodospirillales</taxon>
        <taxon>Azospirillaceae</taxon>
        <taxon>Nitrospirillum</taxon>
    </lineage>
</organism>
<comment type="similarity">
    <text evidence="11 12">Belongs to the TonB-dependent receptor family.</text>
</comment>
<dbReference type="InterPro" id="IPR000531">
    <property type="entry name" value="Beta-barrel_TonB"/>
</dbReference>
<comment type="caution">
    <text evidence="16">The sequence shown here is derived from an EMBL/GenBank/DDBJ whole genome shotgun (WGS) entry which is preliminary data.</text>
</comment>
<feature type="domain" description="TonB-dependent receptor-like beta-barrel" evidence="14">
    <location>
        <begin position="290"/>
        <end position="696"/>
    </location>
</feature>
<feature type="domain" description="TonB-dependent receptor plug" evidence="15">
    <location>
        <begin position="64"/>
        <end position="174"/>
    </location>
</feature>
<keyword evidence="3 11" id="KW-1134">Transmembrane beta strand</keyword>
<comment type="subcellular location">
    <subcellularLocation>
        <location evidence="1 11">Cell outer membrane</location>
        <topology evidence="1 11">Multi-pass membrane protein</topology>
    </subcellularLocation>
</comment>
<evidence type="ECO:0000256" key="6">
    <source>
        <dbReference type="ARBA" id="ARBA00023004"/>
    </source>
</evidence>
<dbReference type="Pfam" id="PF07715">
    <property type="entry name" value="Plug"/>
    <property type="match status" value="1"/>
</dbReference>
<keyword evidence="7" id="KW-0406">Ion transport</keyword>
<evidence type="ECO:0000256" key="9">
    <source>
        <dbReference type="ARBA" id="ARBA00023136"/>
    </source>
</evidence>
<proteinExistence type="inferred from homology"/>
<reference evidence="16 17" key="1">
    <citation type="submission" date="2019-06" db="EMBL/GenBank/DDBJ databases">
        <title>Genomic Encyclopedia of Type Strains, Phase IV (KMG-V): Genome sequencing to study the core and pangenomes of soil and plant-associated prokaryotes.</title>
        <authorList>
            <person name="Whitman W."/>
        </authorList>
    </citation>
    <scope>NUCLEOTIDE SEQUENCE [LARGE SCALE GENOMIC DNA]</scope>
    <source>
        <strain evidence="16 17">BR 11880</strain>
    </source>
</reference>
<keyword evidence="6" id="KW-0408">Iron</keyword>
<dbReference type="SUPFAM" id="SSF56935">
    <property type="entry name" value="Porins"/>
    <property type="match status" value="1"/>
</dbReference>
<evidence type="ECO:0000256" key="4">
    <source>
        <dbReference type="ARBA" id="ARBA00022496"/>
    </source>
</evidence>
<evidence type="ECO:0000313" key="17">
    <source>
        <dbReference type="Proteomes" id="UP000319859"/>
    </source>
</evidence>
<dbReference type="InterPro" id="IPR039426">
    <property type="entry name" value="TonB-dep_rcpt-like"/>
</dbReference>
<dbReference type="InterPro" id="IPR012910">
    <property type="entry name" value="Plug_dom"/>
</dbReference>
<keyword evidence="10 11" id="KW-0998">Cell outer membrane</keyword>
<dbReference type="CDD" id="cd01347">
    <property type="entry name" value="ligand_gated_channel"/>
    <property type="match status" value="1"/>
</dbReference>
<keyword evidence="4" id="KW-0410">Iron transport</keyword>
<dbReference type="AlphaFoldDB" id="A0A560EQE9"/>
<dbReference type="Proteomes" id="UP000319859">
    <property type="component" value="Unassembled WGS sequence"/>
</dbReference>
<sequence length="733" mass="79365">MSNRAVPIKGNDRKKTRAVLTSFLAGGAATVLAGGAQAQTAATATDDSIFQEVVVTARKRAESLTETPTAISAFTAEDLQQRNMENLADVGKYVPNLEINRFGVGNPAHAAIFIRGIGLQDHIITTDPGVGVYVDGVYLGRQMGSNLTLANIERVEVLRGPQGTLYGKNTIGGAVNIITAQPGDEQVTKAELKVGSRARVEANVYTNTKVTDKLAVSFTAAVNRRDGIGQALKVNAPEDVGEINEVSGRAAAKLQASETFSLLLTLDAMNGIYGKTPTTMEVNNPNGFFTGTLGLSESLLPANPDDSNSNHAELFKQTIQNRGASLTANWELNDNLTAKVLGGFRYTRYTGGLDDDQTYLDLESYPERGFARQYSVEPQLNGEYGKLDFVIGAYASDEQGNTNSGPTVYISPSGYFDLKQTTSSYAVYAHAGYKILDDLKLSAGARYSDDHKDASAQFDSWTDPSRVYRSQSWSATTWDVSATYDIAKSVAAYATISRGYQSGGFPPRPFNGPSYFTAFNPTFATNYETGIKGVFFDLLQMNVSGFYTEYTDLPLEVSQPSATGFNTRIESAGQSEAKGFEVEGTLKLSKAFDIQTSVGFIDAQITAVPGDATAIKVGFTPALTPQWTLSVAPQYHLFLDSGTVDARIDYSYRGKEYGQSANDGYNLIKSRSLFGFNIAYTPAQGNWTAAVYGENIFNKRYDVGRLDDAFAGFTEIIRNNDRSEFGLKATYTF</sequence>
<dbReference type="GO" id="GO:0009279">
    <property type="term" value="C:cell outer membrane"/>
    <property type="evidence" value="ECO:0007669"/>
    <property type="project" value="UniProtKB-SubCell"/>
</dbReference>
<evidence type="ECO:0000256" key="3">
    <source>
        <dbReference type="ARBA" id="ARBA00022452"/>
    </source>
</evidence>
<evidence type="ECO:0000256" key="10">
    <source>
        <dbReference type="ARBA" id="ARBA00023237"/>
    </source>
</evidence>
<evidence type="ECO:0000256" key="2">
    <source>
        <dbReference type="ARBA" id="ARBA00022448"/>
    </source>
</evidence>